<evidence type="ECO:0000259" key="8">
    <source>
        <dbReference type="Pfam" id="PF01385"/>
    </source>
</evidence>
<dbReference type="GO" id="GO:0006310">
    <property type="term" value="P:DNA recombination"/>
    <property type="evidence" value="ECO:0007669"/>
    <property type="project" value="UniProtKB-KW"/>
</dbReference>
<evidence type="ECO:0000256" key="4">
    <source>
        <dbReference type="ARBA" id="ARBA00022723"/>
    </source>
</evidence>
<gene>
    <name evidence="12" type="ORF">MM415B02862_0015</name>
    <name evidence="11" type="ORF">TM448A04148_0004</name>
    <name evidence="13" type="ORF">TM448B03267_0005</name>
</gene>
<dbReference type="EMBL" id="MT144460">
    <property type="protein sequence ID" value="QJA53894.1"/>
    <property type="molecule type" value="Genomic_DNA"/>
</dbReference>
<dbReference type="NCBIfam" id="NF040570">
    <property type="entry name" value="guided_TnpB"/>
    <property type="match status" value="1"/>
</dbReference>
<keyword evidence="3" id="KW-0815">Transposition</keyword>
<evidence type="ECO:0000256" key="3">
    <source>
        <dbReference type="ARBA" id="ARBA00022578"/>
    </source>
</evidence>
<comment type="similarity">
    <text evidence="1">In the C-terminal section; belongs to the transposase 35 family.</text>
</comment>
<evidence type="ECO:0000256" key="5">
    <source>
        <dbReference type="ARBA" id="ARBA00022833"/>
    </source>
</evidence>
<dbReference type="InterPro" id="IPR010095">
    <property type="entry name" value="Cas12f1-like_TNB"/>
</dbReference>
<evidence type="ECO:0000259" key="9">
    <source>
        <dbReference type="Pfam" id="PF07282"/>
    </source>
</evidence>
<evidence type="ECO:0000256" key="2">
    <source>
        <dbReference type="ARBA" id="ARBA00011044"/>
    </source>
</evidence>
<dbReference type="InterPro" id="IPR001959">
    <property type="entry name" value="Transposase"/>
</dbReference>
<reference evidence="11" key="1">
    <citation type="submission" date="2020-03" db="EMBL/GenBank/DDBJ databases">
        <title>The deep terrestrial virosphere.</title>
        <authorList>
            <person name="Holmfeldt K."/>
            <person name="Nilsson E."/>
            <person name="Simone D."/>
            <person name="Lopez-Fernandez M."/>
            <person name="Wu X."/>
            <person name="de Brujin I."/>
            <person name="Lundin D."/>
            <person name="Andersson A."/>
            <person name="Bertilsson S."/>
            <person name="Dopson M."/>
        </authorList>
    </citation>
    <scope>NUCLEOTIDE SEQUENCE</scope>
    <source>
        <strain evidence="12">MM415B02862</strain>
        <strain evidence="11">TM448A04148</strain>
        <strain evidence="13">TM448B03267</strain>
    </source>
</reference>
<evidence type="ECO:0000256" key="7">
    <source>
        <dbReference type="ARBA" id="ARBA00023172"/>
    </source>
</evidence>
<sequence length="364" mass="42521">MRKTFRYRLYPAENQKKKLQFSLDACRWVYNKTLEIRKQAWEERKESLSRYDTSNLLTQWKQDNQFLDNAYSQCLQNVTMRVDLAFRAFFRRIKAKETPGYPRFRGFDRYDSFTFPQSGFGFVGDKLRLSKVGSVKIRKHRNIEGTVKTLTIQRTSTDKWYACFACEIEHAPLTVTDAVVGIDVGLESFATFSNGDKIENPRFFKTDEKKLAKVQRKFSKAKNRTPERKKLKKAVAHVYEKIINKRNDFAHQLSRKLINKYQIIAFEKLNIKQMRKNGFKGIRKSIGDVAWGQFTQFTTYKAEEAGRQVVFVNPRNTSKMCSRCGQLVEKTLSDRIHHCSCGLVLDRDHNASLNILRLGMESLA</sequence>
<dbReference type="InterPro" id="IPR021027">
    <property type="entry name" value="Transposase_put_HTH"/>
</dbReference>
<evidence type="ECO:0000313" key="11">
    <source>
        <dbReference type="EMBL" id="QJA53894.1"/>
    </source>
</evidence>
<proteinExistence type="inferred from homology"/>
<dbReference type="EMBL" id="MT142743">
    <property type="protein sequence ID" value="QJA87958.1"/>
    <property type="molecule type" value="Genomic_DNA"/>
</dbReference>
<dbReference type="NCBIfam" id="TIGR01766">
    <property type="entry name" value="IS200/IS605 family accessory protein TnpB-like domain"/>
    <property type="match status" value="1"/>
</dbReference>
<organism evidence="11">
    <name type="scientific">viral metagenome</name>
    <dbReference type="NCBI Taxonomy" id="1070528"/>
    <lineage>
        <taxon>unclassified sequences</taxon>
        <taxon>metagenomes</taxon>
        <taxon>organismal metagenomes</taxon>
    </lineage>
</organism>
<name>A0A6H2A252_9ZZZZ</name>
<keyword evidence="4" id="KW-0479">Metal-binding</keyword>
<dbReference type="PANTHER" id="PTHR30405">
    <property type="entry name" value="TRANSPOSASE"/>
    <property type="match status" value="1"/>
</dbReference>
<dbReference type="InterPro" id="IPR051399">
    <property type="entry name" value="RNA-guided_DNA_endo/Transpos"/>
</dbReference>
<dbReference type="GO" id="GO:0032196">
    <property type="term" value="P:transposition"/>
    <property type="evidence" value="ECO:0007669"/>
    <property type="project" value="UniProtKB-KW"/>
</dbReference>
<dbReference type="PANTHER" id="PTHR30405:SF11">
    <property type="entry name" value="RNA-GUIDED DNA ENDONUCLEASE RV2885C-RELATED"/>
    <property type="match status" value="1"/>
</dbReference>
<dbReference type="AlphaFoldDB" id="A0A6H2A252"/>
<accession>A0A6H2A252</accession>
<keyword evidence="6" id="KW-0238">DNA-binding</keyword>
<evidence type="ECO:0000256" key="6">
    <source>
        <dbReference type="ARBA" id="ARBA00023125"/>
    </source>
</evidence>
<dbReference type="GO" id="GO:0003677">
    <property type="term" value="F:DNA binding"/>
    <property type="evidence" value="ECO:0007669"/>
    <property type="project" value="UniProtKB-KW"/>
</dbReference>
<dbReference type="EMBL" id="MT145005">
    <property type="protein sequence ID" value="QJI02485.1"/>
    <property type="molecule type" value="Genomic_DNA"/>
</dbReference>
<feature type="domain" description="Transposase putative helix-turn-helix" evidence="10">
    <location>
        <begin position="1"/>
        <end position="45"/>
    </location>
</feature>
<feature type="domain" description="Probable transposase IS891/IS1136/IS1341" evidence="8">
    <location>
        <begin position="165"/>
        <end position="277"/>
    </location>
</feature>
<dbReference type="Pfam" id="PF07282">
    <property type="entry name" value="Cas12f1-like_TNB"/>
    <property type="match status" value="1"/>
</dbReference>
<comment type="similarity">
    <text evidence="2">In the N-terminal section; belongs to the transposase 2 family.</text>
</comment>
<dbReference type="Pfam" id="PF01385">
    <property type="entry name" value="OrfB_IS605"/>
    <property type="match status" value="1"/>
</dbReference>
<protein>
    <submittedName>
        <fullName evidence="11">Putative transposase</fullName>
    </submittedName>
</protein>
<dbReference type="Pfam" id="PF12323">
    <property type="entry name" value="HTH_OrfB_IS605"/>
    <property type="match status" value="1"/>
</dbReference>
<feature type="domain" description="Cas12f1-like TNB" evidence="9">
    <location>
        <begin position="291"/>
        <end position="355"/>
    </location>
</feature>
<dbReference type="GO" id="GO:0046872">
    <property type="term" value="F:metal ion binding"/>
    <property type="evidence" value="ECO:0007669"/>
    <property type="project" value="UniProtKB-KW"/>
</dbReference>
<evidence type="ECO:0000313" key="13">
    <source>
        <dbReference type="EMBL" id="QJI02485.1"/>
    </source>
</evidence>
<evidence type="ECO:0000259" key="10">
    <source>
        <dbReference type="Pfam" id="PF12323"/>
    </source>
</evidence>
<keyword evidence="5" id="KW-0862">Zinc</keyword>
<evidence type="ECO:0000256" key="1">
    <source>
        <dbReference type="ARBA" id="ARBA00008761"/>
    </source>
</evidence>
<evidence type="ECO:0000313" key="12">
    <source>
        <dbReference type="EMBL" id="QJA87958.1"/>
    </source>
</evidence>
<keyword evidence="7" id="KW-0233">DNA recombination</keyword>